<comment type="caution">
    <text evidence="5">The sequence shown here is derived from an EMBL/GenBank/DDBJ whole genome shotgun (WGS) entry which is preliminary data.</text>
</comment>
<organism evidence="5 6">
    <name type="scientific">Oceanisphaera ostreae</name>
    <dbReference type="NCBI Taxonomy" id="914151"/>
    <lineage>
        <taxon>Bacteria</taxon>
        <taxon>Pseudomonadati</taxon>
        <taxon>Pseudomonadota</taxon>
        <taxon>Gammaproteobacteria</taxon>
        <taxon>Aeromonadales</taxon>
        <taxon>Aeromonadaceae</taxon>
        <taxon>Oceanisphaera</taxon>
    </lineage>
</organism>
<dbReference type="Pfam" id="PF01420">
    <property type="entry name" value="Methylase_S"/>
    <property type="match status" value="1"/>
</dbReference>
<keyword evidence="5" id="KW-0378">Hydrolase</keyword>
<keyword evidence="3" id="KW-0238">DNA-binding</keyword>
<evidence type="ECO:0000313" key="6">
    <source>
        <dbReference type="Proteomes" id="UP001597048"/>
    </source>
</evidence>
<dbReference type="SUPFAM" id="SSF116734">
    <property type="entry name" value="DNA methylase specificity domain"/>
    <property type="match status" value="1"/>
</dbReference>
<sequence length="343" mass="38922">MVPNGWRLKTLAELTNEKLAYGANAPSCDLDDGALRYIRITDVDDQGNLNSAAVGINYDDGVTYQLQDNDFLFARSGNTVGKTFLFESNIHPASAYAGYLIRYRADKSQLLPTYLKQYCFSPRYKLWIKSQIRAGAQPNVNAKEYGSMSLPIPPLPEQRKIAKILSTWDKAISTTERLIDNSKQQKKALMQQLLTGNKRLLDDSGIPFDDEWEEAPLSSWLVEYKEKSSEQDQHRVYTSSRAGLVPQDEYFCSSRISDRKNIGFHVIPPLHMTYRSRSDDGFFTFNLFRGKENGIISHYYPVFYPKGNNVFFIALFEQHRNSFGKHSVGTPLCHPSCPVGNSA</sequence>
<dbReference type="RefSeq" id="WP_379559050.1">
    <property type="nucleotide sequence ID" value="NZ_JBHTJS010000049.1"/>
</dbReference>
<evidence type="ECO:0000256" key="2">
    <source>
        <dbReference type="ARBA" id="ARBA00022747"/>
    </source>
</evidence>
<name>A0ABW3KL68_9GAMM</name>
<dbReference type="PANTHER" id="PTHR30408:SF12">
    <property type="entry name" value="TYPE I RESTRICTION ENZYME MJAVIII SPECIFICITY SUBUNIT"/>
    <property type="match status" value="1"/>
</dbReference>
<dbReference type="InterPro" id="IPR052021">
    <property type="entry name" value="Type-I_RS_S_subunit"/>
</dbReference>
<evidence type="ECO:0000256" key="1">
    <source>
        <dbReference type="ARBA" id="ARBA00010923"/>
    </source>
</evidence>
<dbReference type="Gene3D" id="3.90.220.20">
    <property type="entry name" value="DNA methylase specificity domains"/>
    <property type="match status" value="2"/>
</dbReference>
<dbReference type="EC" id="3.1.21.-" evidence="5"/>
<dbReference type="GO" id="GO:0004519">
    <property type="term" value="F:endonuclease activity"/>
    <property type="evidence" value="ECO:0007669"/>
    <property type="project" value="UniProtKB-KW"/>
</dbReference>
<dbReference type="CDD" id="cd17521">
    <property type="entry name" value="RMtype1_S_Sau13435ORF2165P_TRD2-CR2_like"/>
    <property type="match status" value="1"/>
</dbReference>
<evidence type="ECO:0000259" key="4">
    <source>
        <dbReference type="Pfam" id="PF01420"/>
    </source>
</evidence>
<protein>
    <submittedName>
        <fullName evidence="5">Restriction endonuclease subunit S</fullName>
        <ecNumber evidence="5">3.1.21.-</ecNumber>
    </submittedName>
</protein>
<keyword evidence="5" id="KW-0540">Nuclease</keyword>
<dbReference type="InterPro" id="IPR044946">
    <property type="entry name" value="Restrct_endonuc_typeI_TRD_sf"/>
</dbReference>
<dbReference type="Gene3D" id="1.10.287.1120">
    <property type="entry name" value="Bipartite methylase S protein"/>
    <property type="match status" value="1"/>
</dbReference>
<keyword evidence="5" id="KW-0255">Endonuclease</keyword>
<reference evidence="6" key="1">
    <citation type="journal article" date="2019" name="Int. J. Syst. Evol. Microbiol.">
        <title>The Global Catalogue of Microorganisms (GCM) 10K type strain sequencing project: providing services to taxonomists for standard genome sequencing and annotation.</title>
        <authorList>
            <consortium name="The Broad Institute Genomics Platform"/>
            <consortium name="The Broad Institute Genome Sequencing Center for Infectious Disease"/>
            <person name="Wu L."/>
            <person name="Ma J."/>
        </authorList>
    </citation>
    <scope>NUCLEOTIDE SEQUENCE [LARGE SCALE GENOMIC DNA]</scope>
    <source>
        <strain evidence="6">CCUG 60525</strain>
    </source>
</reference>
<keyword evidence="2" id="KW-0680">Restriction system</keyword>
<feature type="domain" description="Type I restriction modification DNA specificity" evidence="4">
    <location>
        <begin position="6"/>
        <end position="179"/>
    </location>
</feature>
<dbReference type="PANTHER" id="PTHR30408">
    <property type="entry name" value="TYPE-1 RESTRICTION ENZYME ECOKI SPECIFICITY PROTEIN"/>
    <property type="match status" value="1"/>
</dbReference>
<comment type="similarity">
    <text evidence="1">Belongs to the type-I restriction system S methylase family.</text>
</comment>
<dbReference type="InterPro" id="IPR000055">
    <property type="entry name" value="Restrct_endonuc_typeI_TRD"/>
</dbReference>
<evidence type="ECO:0000256" key="3">
    <source>
        <dbReference type="ARBA" id="ARBA00023125"/>
    </source>
</evidence>
<evidence type="ECO:0000313" key="5">
    <source>
        <dbReference type="EMBL" id="MFD1009068.1"/>
    </source>
</evidence>
<accession>A0ABW3KL68</accession>
<proteinExistence type="inferred from homology"/>
<dbReference type="EMBL" id="JBHTJS010000049">
    <property type="protein sequence ID" value="MFD1009068.1"/>
    <property type="molecule type" value="Genomic_DNA"/>
</dbReference>
<gene>
    <name evidence="5" type="ORF">ACFQ1C_13015</name>
</gene>
<keyword evidence="6" id="KW-1185">Reference proteome</keyword>
<dbReference type="GO" id="GO:0016787">
    <property type="term" value="F:hydrolase activity"/>
    <property type="evidence" value="ECO:0007669"/>
    <property type="project" value="UniProtKB-KW"/>
</dbReference>
<dbReference type="Proteomes" id="UP001597048">
    <property type="component" value="Unassembled WGS sequence"/>
</dbReference>